<dbReference type="Proteomes" id="UP001530315">
    <property type="component" value="Unassembled WGS sequence"/>
</dbReference>
<dbReference type="AlphaFoldDB" id="A0ABD3QE07"/>
<proteinExistence type="predicted"/>
<reference evidence="1 2" key="1">
    <citation type="submission" date="2024-10" db="EMBL/GenBank/DDBJ databases">
        <title>Updated reference genomes for cyclostephanoid diatoms.</title>
        <authorList>
            <person name="Roberts W.R."/>
            <person name="Alverson A.J."/>
        </authorList>
    </citation>
    <scope>NUCLEOTIDE SEQUENCE [LARGE SCALE GENOMIC DNA]</scope>
    <source>
        <strain evidence="1 2">AJA276-08</strain>
    </source>
</reference>
<gene>
    <name evidence="1" type="ORF">ACHAW5_011281</name>
</gene>
<evidence type="ECO:0000313" key="1">
    <source>
        <dbReference type="EMBL" id="KAL3798317.1"/>
    </source>
</evidence>
<dbReference type="EMBL" id="JALLAZ020000302">
    <property type="protein sequence ID" value="KAL3798317.1"/>
    <property type="molecule type" value="Genomic_DNA"/>
</dbReference>
<keyword evidence="2" id="KW-1185">Reference proteome</keyword>
<name>A0ABD3QE07_9STRA</name>
<sequence length="118" mass="13786">MARESEIASRFKIPSMTLLLDDAKHSLRLFRATATSIKTPTKIIAPRMNNRRVLEYIGTRRLADSQTRRFALSCRIVSQSDVEDILRLVHIYDRYYVLLPTGGRLLREDLYQAYELRV</sequence>
<organism evidence="1 2">
    <name type="scientific">Stephanodiscus triporus</name>
    <dbReference type="NCBI Taxonomy" id="2934178"/>
    <lineage>
        <taxon>Eukaryota</taxon>
        <taxon>Sar</taxon>
        <taxon>Stramenopiles</taxon>
        <taxon>Ochrophyta</taxon>
        <taxon>Bacillariophyta</taxon>
        <taxon>Coscinodiscophyceae</taxon>
        <taxon>Thalassiosirophycidae</taxon>
        <taxon>Stephanodiscales</taxon>
        <taxon>Stephanodiscaceae</taxon>
        <taxon>Stephanodiscus</taxon>
    </lineage>
</organism>
<evidence type="ECO:0000313" key="2">
    <source>
        <dbReference type="Proteomes" id="UP001530315"/>
    </source>
</evidence>
<comment type="caution">
    <text evidence="1">The sequence shown here is derived from an EMBL/GenBank/DDBJ whole genome shotgun (WGS) entry which is preliminary data.</text>
</comment>
<accession>A0ABD3QE07</accession>
<protein>
    <submittedName>
        <fullName evidence="1">Uncharacterized protein</fullName>
    </submittedName>
</protein>